<dbReference type="EMBL" id="KE503208">
    <property type="protein sequence ID" value="EPX71414.1"/>
    <property type="molecule type" value="Genomic_DNA"/>
</dbReference>
<name>S9RBA0_SCHOY</name>
<evidence type="ECO:0000313" key="2">
    <source>
        <dbReference type="Proteomes" id="UP000016088"/>
    </source>
</evidence>
<dbReference type="Proteomes" id="UP000016088">
    <property type="component" value="Unassembled WGS sequence"/>
</dbReference>
<sequence>MDVILLICQTYRQEAAKLYLDEYNKKKPNIYDAKKHEAKYWKRRLWAVFDSIPSVFPADREKITYLYHRTQGYHQKQIKEIVEETVKNRTFDYMFGQVIENDPNNF</sequence>
<dbReference type="GeneID" id="25030612"/>
<gene>
    <name evidence="1" type="ORF">SOCG_01632</name>
</gene>
<organism evidence="1 2">
    <name type="scientific">Schizosaccharomyces octosporus (strain yFS286)</name>
    <name type="common">Fission yeast</name>
    <name type="synonym">Octosporomyces octosporus</name>
    <dbReference type="NCBI Taxonomy" id="483514"/>
    <lineage>
        <taxon>Eukaryota</taxon>
        <taxon>Fungi</taxon>
        <taxon>Dikarya</taxon>
        <taxon>Ascomycota</taxon>
        <taxon>Taphrinomycotina</taxon>
        <taxon>Schizosaccharomycetes</taxon>
        <taxon>Schizosaccharomycetales</taxon>
        <taxon>Schizosaccharomycetaceae</taxon>
        <taxon>Schizosaccharomyces</taxon>
    </lineage>
</organism>
<dbReference type="OrthoDB" id="5446892at2759"/>
<dbReference type="VEuPathDB" id="FungiDB:SOCG_01632"/>
<dbReference type="RefSeq" id="XP_013020039.1">
    <property type="nucleotide sequence ID" value="XM_013164585.1"/>
</dbReference>
<accession>S9RBA0</accession>
<dbReference type="HOGENOM" id="CLU_2224741_0_0_1"/>
<dbReference type="AlphaFoldDB" id="S9RBA0"/>
<keyword evidence="2" id="KW-1185">Reference proteome</keyword>
<protein>
    <submittedName>
        <fullName evidence="1">Uncharacterized protein</fullName>
    </submittedName>
</protein>
<evidence type="ECO:0000313" key="1">
    <source>
        <dbReference type="EMBL" id="EPX71414.1"/>
    </source>
</evidence>
<proteinExistence type="predicted"/>
<reference evidence="1 2" key="1">
    <citation type="journal article" date="2011" name="Science">
        <title>Comparative functional genomics of the fission yeasts.</title>
        <authorList>
            <person name="Rhind N."/>
            <person name="Chen Z."/>
            <person name="Yassour M."/>
            <person name="Thompson D.A."/>
            <person name="Haas B.J."/>
            <person name="Habib N."/>
            <person name="Wapinski I."/>
            <person name="Roy S."/>
            <person name="Lin M.F."/>
            <person name="Heiman D.I."/>
            <person name="Young S.K."/>
            <person name="Furuya K."/>
            <person name="Guo Y."/>
            <person name="Pidoux A."/>
            <person name="Chen H.M."/>
            <person name="Robbertse B."/>
            <person name="Goldberg J.M."/>
            <person name="Aoki K."/>
            <person name="Bayne E.H."/>
            <person name="Berlin A.M."/>
            <person name="Desjardins C.A."/>
            <person name="Dobbs E."/>
            <person name="Dukaj L."/>
            <person name="Fan L."/>
            <person name="FitzGerald M.G."/>
            <person name="French C."/>
            <person name="Gujja S."/>
            <person name="Hansen K."/>
            <person name="Keifenheim D."/>
            <person name="Levin J.Z."/>
            <person name="Mosher R.A."/>
            <person name="Mueller C.A."/>
            <person name="Pfiffner J."/>
            <person name="Priest M."/>
            <person name="Russ C."/>
            <person name="Smialowska A."/>
            <person name="Swoboda P."/>
            <person name="Sykes S.M."/>
            <person name="Vaughn M."/>
            <person name="Vengrova S."/>
            <person name="Yoder R."/>
            <person name="Zeng Q."/>
            <person name="Allshire R."/>
            <person name="Baulcombe D."/>
            <person name="Birren B.W."/>
            <person name="Brown W."/>
            <person name="Ekwall K."/>
            <person name="Kellis M."/>
            <person name="Leatherwood J."/>
            <person name="Levin H."/>
            <person name="Margalit H."/>
            <person name="Martienssen R."/>
            <person name="Nieduszynski C.A."/>
            <person name="Spatafora J.W."/>
            <person name="Friedman N."/>
            <person name="Dalgaard J.Z."/>
            <person name="Baumann P."/>
            <person name="Niki H."/>
            <person name="Regev A."/>
            <person name="Nusbaum C."/>
        </authorList>
    </citation>
    <scope>NUCLEOTIDE SEQUENCE [LARGE SCALE GENOMIC DNA]</scope>
    <source>
        <strain evidence="2">yFS286</strain>
    </source>
</reference>